<evidence type="ECO:0008006" key="4">
    <source>
        <dbReference type="Google" id="ProtNLM"/>
    </source>
</evidence>
<name>A0ABQ6NSY6_9BACL</name>
<dbReference type="EMBL" id="BTCL01000017">
    <property type="protein sequence ID" value="GMK47145.1"/>
    <property type="molecule type" value="Genomic_DNA"/>
</dbReference>
<reference evidence="2 3" key="1">
    <citation type="submission" date="2023-05" db="EMBL/GenBank/DDBJ databases">
        <title>Draft genome of Paenibacillus sp. CCS26.</title>
        <authorList>
            <person name="Akita H."/>
            <person name="Shinto Y."/>
            <person name="Kimura Z."/>
        </authorList>
    </citation>
    <scope>NUCLEOTIDE SEQUENCE [LARGE SCALE GENOMIC DNA]</scope>
    <source>
        <strain evidence="2 3">CCS26</strain>
    </source>
</reference>
<gene>
    <name evidence="2" type="ORF">PghCCS26_42750</name>
</gene>
<comment type="caution">
    <text evidence="2">The sequence shown here is derived from an EMBL/GenBank/DDBJ whole genome shotgun (WGS) entry which is preliminary data.</text>
</comment>
<evidence type="ECO:0000256" key="1">
    <source>
        <dbReference type="SAM" id="Phobius"/>
    </source>
</evidence>
<accession>A0ABQ6NSY6</accession>
<feature type="transmembrane region" description="Helical" evidence="1">
    <location>
        <begin position="21"/>
        <end position="42"/>
    </location>
</feature>
<evidence type="ECO:0000313" key="2">
    <source>
        <dbReference type="EMBL" id="GMK47145.1"/>
    </source>
</evidence>
<proteinExistence type="predicted"/>
<evidence type="ECO:0000313" key="3">
    <source>
        <dbReference type="Proteomes" id="UP001285921"/>
    </source>
</evidence>
<keyword evidence="1" id="KW-1133">Transmembrane helix</keyword>
<protein>
    <recommendedName>
        <fullName evidence="4">DUF4352 domain-containing protein</fullName>
    </recommendedName>
</protein>
<keyword evidence="1" id="KW-0472">Membrane</keyword>
<sequence length="206" mass="23945">MRKVNIRIRGYSLERIFTVKSLAALLIAFMLTPLLLTVHAMLQERYSQAVIEDRIFSRNGYRITGQQQSVKLDFRIDPAYIPKKQGEVFRLHKLIYNRNHTKIYLETVAWYNPPQNSDNIYIELKFDPTYLYGKGSFVTDAIFNSDHSFSNVLFMPDYYADNGIKLPINDGNGRNSAFIPVEQLKDLDGGLTLKFEGFNLVKYERE</sequence>
<keyword evidence="3" id="KW-1185">Reference proteome</keyword>
<dbReference type="Proteomes" id="UP001285921">
    <property type="component" value="Unassembled WGS sequence"/>
</dbReference>
<keyword evidence="1" id="KW-0812">Transmembrane</keyword>
<organism evidence="2 3">
    <name type="scientific">Paenibacillus glycanilyticus</name>
    <dbReference type="NCBI Taxonomy" id="126569"/>
    <lineage>
        <taxon>Bacteria</taxon>
        <taxon>Bacillati</taxon>
        <taxon>Bacillota</taxon>
        <taxon>Bacilli</taxon>
        <taxon>Bacillales</taxon>
        <taxon>Paenibacillaceae</taxon>
        <taxon>Paenibacillus</taxon>
    </lineage>
</organism>